<feature type="transmembrane region" description="Helical" evidence="9">
    <location>
        <begin position="137"/>
        <end position="160"/>
    </location>
</feature>
<evidence type="ECO:0000256" key="9">
    <source>
        <dbReference type="SAM" id="Phobius"/>
    </source>
</evidence>
<dbReference type="InterPro" id="IPR020846">
    <property type="entry name" value="MFS_dom"/>
</dbReference>
<keyword evidence="5" id="KW-0769">Symport</keyword>
<evidence type="ECO:0000256" key="5">
    <source>
        <dbReference type="ARBA" id="ARBA00022847"/>
    </source>
</evidence>
<feature type="transmembrane region" description="Helical" evidence="9">
    <location>
        <begin position="329"/>
        <end position="353"/>
    </location>
</feature>
<feature type="transmembrane region" description="Helical" evidence="9">
    <location>
        <begin position="39"/>
        <end position="59"/>
    </location>
</feature>
<dbReference type="eggNOG" id="COG0477">
    <property type="taxonomic scope" value="Bacteria"/>
</dbReference>
<evidence type="ECO:0000256" key="2">
    <source>
        <dbReference type="ARBA" id="ARBA00022448"/>
    </source>
</evidence>
<evidence type="ECO:0000256" key="3">
    <source>
        <dbReference type="ARBA" id="ARBA00022475"/>
    </source>
</evidence>
<dbReference type="Proteomes" id="UP000009154">
    <property type="component" value="Chromosome"/>
</dbReference>
<feature type="region of interest" description="Disordered" evidence="8">
    <location>
        <begin position="421"/>
        <end position="441"/>
    </location>
</feature>
<protein>
    <submittedName>
        <fullName evidence="11">Alpha-ketoglutarate permease KgtP</fullName>
    </submittedName>
</protein>
<keyword evidence="4 9" id="KW-0812">Transmembrane</keyword>
<dbReference type="PANTHER" id="PTHR43528:SF1">
    <property type="entry name" value="ALPHA-KETOGLUTARATE PERMEASE"/>
    <property type="match status" value="1"/>
</dbReference>
<feature type="transmembrane region" description="Helical" evidence="9">
    <location>
        <begin position="302"/>
        <end position="323"/>
    </location>
</feature>
<dbReference type="InterPro" id="IPR005829">
    <property type="entry name" value="Sugar_transporter_CS"/>
</dbReference>
<dbReference type="PROSITE" id="PS00217">
    <property type="entry name" value="SUGAR_TRANSPORT_2"/>
    <property type="match status" value="1"/>
</dbReference>
<dbReference type="PROSITE" id="PS50850">
    <property type="entry name" value="MFS"/>
    <property type="match status" value="1"/>
</dbReference>
<dbReference type="SUPFAM" id="SSF103473">
    <property type="entry name" value="MFS general substrate transporter"/>
    <property type="match status" value="1"/>
</dbReference>
<feature type="transmembrane region" description="Helical" evidence="9">
    <location>
        <begin position="172"/>
        <end position="191"/>
    </location>
</feature>
<dbReference type="HOGENOM" id="CLU_001265_39_0_11"/>
<feature type="transmembrane region" description="Helical" evidence="9">
    <location>
        <begin position="365"/>
        <end position="386"/>
    </location>
</feature>
<dbReference type="Gene3D" id="1.20.1250.20">
    <property type="entry name" value="MFS general substrate transporter like domains"/>
    <property type="match status" value="2"/>
</dbReference>
<dbReference type="InterPro" id="IPR051084">
    <property type="entry name" value="H+-coupled_symporters"/>
</dbReference>
<proteinExistence type="predicted"/>
<feature type="transmembrane region" description="Helical" evidence="9">
    <location>
        <begin position="96"/>
        <end position="116"/>
    </location>
</feature>
<evidence type="ECO:0000313" key="12">
    <source>
        <dbReference type="Proteomes" id="UP000009154"/>
    </source>
</evidence>
<feature type="transmembrane region" description="Helical" evidence="9">
    <location>
        <begin position="392"/>
        <end position="410"/>
    </location>
</feature>
<dbReference type="PANTHER" id="PTHR43528">
    <property type="entry name" value="ALPHA-KETOGLUTARATE PERMEASE"/>
    <property type="match status" value="1"/>
</dbReference>
<feature type="domain" description="Major facilitator superfamily (MFS) profile" evidence="10">
    <location>
        <begin position="1"/>
        <end position="416"/>
    </location>
</feature>
<evidence type="ECO:0000256" key="6">
    <source>
        <dbReference type="ARBA" id="ARBA00022989"/>
    </source>
</evidence>
<keyword evidence="12" id="KW-1185">Reference proteome</keyword>
<accession>H6N3R7</accession>
<keyword evidence="3" id="KW-1003">Cell membrane</keyword>
<dbReference type="KEGG" id="gpo:GPOL_c25090"/>
<gene>
    <name evidence="11" type="primary">kgtP</name>
    <name evidence="11" type="ordered locus">GPOL_c25090</name>
</gene>
<feature type="transmembrane region" description="Helical" evidence="9">
    <location>
        <begin position="71"/>
        <end position="90"/>
    </location>
</feature>
<keyword evidence="2" id="KW-0813">Transport</keyword>
<evidence type="ECO:0000256" key="4">
    <source>
        <dbReference type="ARBA" id="ARBA00022692"/>
    </source>
</evidence>
<keyword evidence="7 9" id="KW-0472">Membrane</keyword>
<keyword evidence="6 9" id="KW-1133">Transmembrane helix</keyword>
<feature type="transmembrane region" description="Helical" evidence="9">
    <location>
        <begin position="274"/>
        <end position="293"/>
    </location>
</feature>
<organism evidence="11 12">
    <name type="scientific">Gordonia polyisoprenivorans (strain DSM 44266 / VH2)</name>
    <dbReference type="NCBI Taxonomy" id="1112204"/>
    <lineage>
        <taxon>Bacteria</taxon>
        <taxon>Bacillati</taxon>
        <taxon>Actinomycetota</taxon>
        <taxon>Actinomycetes</taxon>
        <taxon>Mycobacteriales</taxon>
        <taxon>Gordoniaceae</taxon>
        <taxon>Gordonia</taxon>
    </lineage>
</organism>
<evidence type="ECO:0000256" key="8">
    <source>
        <dbReference type="SAM" id="MobiDB-lite"/>
    </source>
</evidence>
<evidence type="ECO:0000259" key="10">
    <source>
        <dbReference type="PROSITE" id="PS50850"/>
    </source>
</evidence>
<comment type="subcellular location">
    <subcellularLocation>
        <location evidence="1">Cell membrane</location>
        <topology evidence="1">Multi-pass membrane protein</topology>
    </subcellularLocation>
</comment>
<evidence type="ECO:0000313" key="11">
    <source>
        <dbReference type="EMBL" id="AFA73538.1"/>
    </source>
</evidence>
<evidence type="ECO:0000256" key="7">
    <source>
        <dbReference type="ARBA" id="ARBA00023136"/>
    </source>
</evidence>
<dbReference type="STRING" id="1112204.GPOL_c25090"/>
<dbReference type="InterPro" id="IPR036259">
    <property type="entry name" value="MFS_trans_sf"/>
</dbReference>
<dbReference type="InterPro" id="IPR005828">
    <property type="entry name" value="MFS_sugar_transport-like"/>
</dbReference>
<feature type="compositionally biased region" description="Basic and acidic residues" evidence="8">
    <location>
        <begin position="428"/>
        <end position="441"/>
    </location>
</feature>
<dbReference type="GO" id="GO:0005886">
    <property type="term" value="C:plasma membrane"/>
    <property type="evidence" value="ECO:0007669"/>
    <property type="project" value="UniProtKB-SubCell"/>
</dbReference>
<sequence>MVAAVAGNVIEYADFAMWSAFTIYFATQFFPTENRTAQLMYGAGIFAVGQIARPLGALFFGRLADRRGRRLALTASVTLMGLASVAMAAAPTYETAGMSGAIILLVARIVQGLSVGGEHGAAAAYIVESAPKSRRGLASSGQYIGVMAGSILAALIMVVSQIWLSETQMEQWGWRVAFAAMGLVAVGAFVIRTRMTETEEFTREQRRVEQEQAQPDAVVVDRRGSLAVLWDHRNALVFVFVLGSATTLLFQTFASYSITYLVDTVGMSRPDAAMVRLVGLFAPIIALPIFGLLSDRIGRRPLLIGGFAGSALLTIPIFIGYSPDPAWSVLLYAVGLIPVAAALSVMALVSASAFPTSVRTLGVSLPYALAIAVVGGSSEFLALAFRTAGWDAAYFGYAIMWAVLGLVVSIRSRHAEPGTLDGSTADIRTPDDAEEVGRLPR</sequence>
<reference evidence="11 12" key="1">
    <citation type="journal article" date="2012" name="Appl. Environ. Microbiol.">
        <title>Involvement of two latex-clearing proteins during rubber degradation and insights into the subsequent degradation pathway revealed by the genome sequence of Gordonia polyisoprenivorans strain VH2.</title>
        <authorList>
            <person name="Hiessl S."/>
            <person name="Schuldes J."/>
            <person name="Thurmer A."/>
            <person name="Halbsguth T."/>
            <person name="Broker D."/>
            <person name="Angelov A."/>
            <person name="Liebl W."/>
            <person name="Daniel R."/>
            <person name="Steinbuchel A."/>
        </authorList>
    </citation>
    <scope>NUCLEOTIDE SEQUENCE [LARGE SCALE GENOMIC DNA]</scope>
    <source>
        <strain evidence="12">DSM 44266 / VH2</strain>
    </source>
</reference>
<dbReference type="EMBL" id="CP003119">
    <property type="protein sequence ID" value="AFA73538.1"/>
    <property type="molecule type" value="Genomic_DNA"/>
</dbReference>
<name>H6N3R7_GORPV</name>
<dbReference type="GO" id="GO:0015293">
    <property type="term" value="F:symporter activity"/>
    <property type="evidence" value="ECO:0007669"/>
    <property type="project" value="UniProtKB-KW"/>
</dbReference>
<dbReference type="AlphaFoldDB" id="H6N3R7"/>
<dbReference type="Pfam" id="PF00083">
    <property type="entry name" value="Sugar_tr"/>
    <property type="match status" value="1"/>
</dbReference>
<feature type="transmembrane region" description="Helical" evidence="9">
    <location>
        <begin position="235"/>
        <end position="254"/>
    </location>
</feature>
<evidence type="ECO:0000256" key="1">
    <source>
        <dbReference type="ARBA" id="ARBA00004651"/>
    </source>
</evidence>